<protein>
    <submittedName>
        <fullName evidence="2">Uncharacterized protein</fullName>
    </submittedName>
</protein>
<reference evidence="2 3" key="1">
    <citation type="journal article" date="2018" name="BMC Genomics">
        <title>Genomic comparison of Trypanosoma conorhini and Trypanosoma rangeli to Trypanosoma cruzi strains of high and low virulence.</title>
        <authorList>
            <person name="Bradwell K.R."/>
            <person name="Koparde V.N."/>
            <person name="Matveyev A.V."/>
            <person name="Serrano M.G."/>
            <person name="Alves J.M."/>
            <person name="Parikh H."/>
            <person name="Huang B."/>
            <person name="Lee V."/>
            <person name="Espinosa-Alvarez O."/>
            <person name="Ortiz P.A."/>
            <person name="Costa-Martins A.G."/>
            <person name="Teixeira M.M."/>
            <person name="Buck G.A."/>
        </authorList>
    </citation>
    <scope>NUCLEOTIDE SEQUENCE [LARGE SCALE GENOMIC DNA]</scope>
    <source>
        <strain evidence="2 3">AM80</strain>
    </source>
</reference>
<organism evidence="2 3">
    <name type="scientific">Trypanosoma rangeli</name>
    <dbReference type="NCBI Taxonomy" id="5698"/>
    <lineage>
        <taxon>Eukaryota</taxon>
        <taxon>Discoba</taxon>
        <taxon>Euglenozoa</taxon>
        <taxon>Kinetoplastea</taxon>
        <taxon>Metakinetoplastina</taxon>
        <taxon>Trypanosomatida</taxon>
        <taxon>Trypanosomatidae</taxon>
        <taxon>Trypanosoma</taxon>
        <taxon>Herpetosoma</taxon>
    </lineage>
</organism>
<proteinExistence type="predicted"/>
<comment type="caution">
    <text evidence="2">The sequence shown here is derived from an EMBL/GenBank/DDBJ whole genome shotgun (WGS) entry which is preliminary data.</text>
</comment>
<evidence type="ECO:0000313" key="2">
    <source>
        <dbReference type="EMBL" id="RNF00968.1"/>
    </source>
</evidence>
<dbReference type="EMBL" id="MKGL01000298">
    <property type="protein sequence ID" value="RNF00968.1"/>
    <property type="molecule type" value="Genomic_DNA"/>
</dbReference>
<dbReference type="Proteomes" id="UP000283634">
    <property type="component" value="Unassembled WGS sequence"/>
</dbReference>
<gene>
    <name evidence="2" type="ORF">TraAM80_07305</name>
</gene>
<dbReference type="OMA" id="RENIMVL"/>
<dbReference type="RefSeq" id="XP_029236062.1">
    <property type="nucleotide sequence ID" value="XM_029384105.1"/>
</dbReference>
<accession>A0A3R7N6C0</accession>
<dbReference type="GeneID" id="40331238"/>
<sequence length="268" mass="30306">MGSSAFVEQENEAVTQTRVEMLQQEVFRKQAELDSLRVLSTENKYLRENIMVLHDQVQLLVPNWTEPVTGEGISLRAQLLAYQRYNRVLQDELDCKEETIVELRGKVEQQEDELVASRQRCSILFERLCAAGAVSPVNNNEEAVDGGMIWSIVADEDDPTRFFSLARKLQGVEKERELLQEGLISLQEDYERRGVLVASVRRENTALRASVSQLIHQVQLSATSQLENTMENGASVPPKTIVEGRDGVAVDPHLKFLECHAQKELKTT</sequence>
<dbReference type="AlphaFoldDB" id="A0A3R7N6C0"/>
<keyword evidence="3" id="KW-1185">Reference proteome</keyword>
<feature type="coiled-coil region" evidence="1">
    <location>
        <begin position="86"/>
        <end position="120"/>
    </location>
</feature>
<evidence type="ECO:0000256" key="1">
    <source>
        <dbReference type="SAM" id="Coils"/>
    </source>
</evidence>
<dbReference type="OrthoDB" id="243515at2759"/>
<keyword evidence="1" id="KW-0175">Coiled coil</keyword>
<evidence type="ECO:0000313" key="3">
    <source>
        <dbReference type="Proteomes" id="UP000283634"/>
    </source>
</evidence>
<name>A0A3R7N6C0_TRYRA</name>